<feature type="region of interest" description="Disordered" evidence="1">
    <location>
        <begin position="1"/>
        <end position="99"/>
    </location>
</feature>
<dbReference type="CDD" id="cd23814">
    <property type="entry name" value="UEV_AKTIP"/>
    <property type="match status" value="1"/>
</dbReference>
<dbReference type="Gene3D" id="3.10.110.10">
    <property type="entry name" value="Ubiquitin Conjugating Enzyme"/>
    <property type="match status" value="1"/>
</dbReference>
<protein>
    <recommendedName>
        <fullName evidence="2">UBC core domain-containing protein</fullName>
    </recommendedName>
</protein>
<feature type="domain" description="UBC core" evidence="2">
    <location>
        <begin position="173"/>
        <end position="331"/>
    </location>
</feature>
<dbReference type="Pfam" id="PF00179">
    <property type="entry name" value="UQ_con"/>
    <property type="match status" value="1"/>
</dbReference>
<dbReference type="InParanoid" id="C5KRX3"/>
<keyword evidence="4" id="KW-1185">Reference proteome</keyword>
<feature type="compositionally biased region" description="Basic and acidic residues" evidence="1">
    <location>
        <begin position="419"/>
        <end position="433"/>
    </location>
</feature>
<dbReference type="GeneID" id="9059011"/>
<dbReference type="RefSeq" id="XP_002781019.1">
    <property type="nucleotide sequence ID" value="XM_002780973.1"/>
</dbReference>
<reference evidence="3 4" key="1">
    <citation type="submission" date="2008-07" db="EMBL/GenBank/DDBJ databases">
        <authorList>
            <person name="El-Sayed N."/>
            <person name="Caler E."/>
            <person name="Inman J."/>
            <person name="Amedeo P."/>
            <person name="Hass B."/>
            <person name="Wortman J."/>
        </authorList>
    </citation>
    <scope>NUCLEOTIDE SEQUENCE [LARGE SCALE GENOMIC DNA]</scope>
    <source>
        <strain evidence="4">ATCC 50983 / TXsc</strain>
    </source>
</reference>
<dbReference type="InterPro" id="IPR050113">
    <property type="entry name" value="Ub_conjugating_enzyme"/>
</dbReference>
<feature type="region of interest" description="Disordered" evidence="1">
    <location>
        <begin position="143"/>
        <end position="170"/>
    </location>
</feature>
<feature type="compositionally biased region" description="Polar residues" evidence="1">
    <location>
        <begin position="24"/>
        <end position="40"/>
    </location>
</feature>
<dbReference type="AlphaFoldDB" id="C5KRX3"/>
<dbReference type="EMBL" id="GG675931">
    <property type="protein sequence ID" value="EER12814.1"/>
    <property type="molecule type" value="Genomic_DNA"/>
</dbReference>
<name>C5KRX3_PERM5</name>
<proteinExistence type="predicted"/>
<evidence type="ECO:0000256" key="1">
    <source>
        <dbReference type="SAM" id="MobiDB-lite"/>
    </source>
</evidence>
<dbReference type="SUPFAM" id="SSF54495">
    <property type="entry name" value="UBC-like"/>
    <property type="match status" value="1"/>
</dbReference>
<evidence type="ECO:0000313" key="4">
    <source>
        <dbReference type="Proteomes" id="UP000007800"/>
    </source>
</evidence>
<feature type="compositionally biased region" description="Acidic residues" evidence="1">
    <location>
        <begin position="148"/>
        <end position="158"/>
    </location>
</feature>
<gene>
    <name evidence="3" type="ORF">Pmar_PMAR018069</name>
</gene>
<organism evidence="4">
    <name type="scientific">Perkinsus marinus (strain ATCC 50983 / TXsc)</name>
    <dbReference type="NCBI Taxonomy" id="423536"/>
    <lineage>
        <taxon>Eukaryota</taxon>
        <taxon>Sar</taxon>
        <taxon>Alveolata</taxon>
        <taxon>Perkinsozoa</taxon>
        <taxon>Perkinsea</taxon>
        <taxon>Perkinsida</taxon>
        <taxon>Perkinsidae</taxon>
        <taxon>Perkinsus</taxon>
    </lineage>
</organism>
<dbReference type="SMART" id="SM00212">
    <property type="entry name" value="UBCc"/>
    <property type="match status" value="1"/>
</dbReference>
<evidence type="ECO:0000313" key="3">
    <source>
        <dbReference type="EMBL" id="EER12814.1"/>
    </source>
</evidence>
<dbReference type="PROSITE" id="PS50127">
    <property type="entry name" value="UBC_2"/>
    <property type="match status" value="1"/>
</dbReference>
<sequence length="441" mass="49479">MLKRFLKGSSNGKSRSHRHAPGNGVSSYDTPSSRLSLGGQSVSPDGDSSRSSGRLGESSRSGSARSQKHGVEGFMGFLKTTLGGQKRRQGPSTRRRMPYYVDDDEVSSSYTASPGYSEFSHVQDAEDILGSNDGKFSIGGVFGKGGGEEEEEEEEADCFESQMDQQTPLGPDPRTCSLLMEYRHLQDNAPRGLYVCPDAQDLLIWHCVLILRQGHYKGAILKFILRISEDYPDSAPTVQFITRVYHPLVEEASGMLDISLAFPTWQPGRDYAVLVLAFVKKIFYRSDLIGWRGGEEWVPNPAALRAFNMAFEQGDKTFQREVDKCIMESQREVFLSSSSLPGCTLVFKEYDDATESAHSMISAALRNMPEELVGPQRTQAFCDWLTERFIPRCEAQRQESTRDQPEIKQLWTGPEDEQQGERSVELPSKEERRRFRGTNYG</sequence>
<dbReference type="OrthoDB" id="5596422at2759"/>
<evidence type="ECO:0000259" key="2">
    <source>
        <dbReference type="PROSITE" id="PS50127"/>
    </source>
</evidence>
<dbReference type="Proteomes" id="UP000007800">
    <property type="component" value="Unassembled WGS sequence"/>
</dbReference>
<accession>C5KRX3</accession>
<feature type="compositionally biased region" description="Basic residues" evidence="1">
    <location>
        <begin position="85"/>
        <end position="97"/>
    </location>
</feature>
<feature type="compositionally biased region" description="Basic and acidic residues" evidence="1">
    <location>
        <begin position="396"/>
        <end position="406"/>
    </location>
</feature>
<dbReference type="PANTHER" id="PTHR24067">
    <property type="entry name" value="UBIQUITIN-CONJUGATING ENZYME E2"/>
    <property type="match status" value="1"/>
</dbReference>
<feature type="compositionally biased region" description="Low complexity" evidence="1">
    <location>
        <begin position="41"/>
        <end position="65"/>
    </location>
</feature>
<dbReference type="InterPro" id="IPR016135">
    <property type="entry name" value="UBQ-conjugating_enzyme/RWD"/>
</dbReference>
<dbReference type="InterPro" id="IPR000608">
    <property type="entry name" value="UBC"/>
</dbReference>
<feature type="region of interest" description="Disordered" evidence="1">
    <location>
        <begin position="396"/>
        <end position="441"/>
    </location>
</feature>